<dbReference type="AlphaFoldDB" id="A0A9X4KQ90"/>
<sequence>MRDGRHVRFLVSAPNQDGRSFVKQLIRRELPYALLTNNKKEKSRLQRFKQAQLVQVKTAEPDTWRPPDLDADLIVIFERSPALTWRYVQYCRAWTESPIHIFTRRDSFISKRRGMDIRVHQHVAELDAAYLDTRIDFFYGRSAWNLTSCPA</sequence>
<evidence type="ECO:0000313" key="1">
    <source>
        <dbReference type="EMBL" id="MDG0809134.1"/>
    </source>
</evidence>
<dbReference type="RefSeq" id="WP_277530248.1">
    <property type="nucleotide sequence ID" value="NZ_JAPDIA010000003.1"/>
</dbReference>
<keyword evidence="2" id="KW-1185">Reference proteome</keyword>
<evidence type="ECO:0000313" key="2">
    <source>
        <dbReference type="Proteomes" id="UP001153404"/>
    </source>
</evidence>
<dbReference type="Proteomes" id="UP001153404">
    <property type="component" value="Unassembled WGS sequence"/>
</dbReference>
<proteinExistence type="predicted"/>
<organism evidence="1 2">
    <name type="scientific">Cohnella rhizosphaerae</name>
    <dbReference type="NCBI Taxonomy" id="1457232"/>
    <lineage>
        <taxon>Bacteria</taxon>
        <taxon>Bacillati</taxon>
        <taxon>Bacillota</taxon>
        <taxon>Bacilli</taxon>
        <taxon>Bacillales</taxon>
        <taxon>Paenibacillaceae</taxon>
        <taxon>Cohnella</taxon>
    </lineage>
</organism>
<protein>
    <submittedName>
        <fullName evidence="1">Uncharacterized protein</fullName>
    </submittedName>
</protein>
<reference evidence="1" key="1">
    <citation type="submission" date="2022-10" db="EMBL/GenBank/DDBJ databases">
        <title>Comparative genomic analysis of Cohnella hashimotonis sp. nov., isolated from the International Space Station.</title>
        <authorList>
            <person name="Simpson A."/>
            <person name="Venkateswaran K."/>
        </authorList>
    </citation>
    <scope>NUCLEOTIDE SEQUENCE</scope>
    <source>
        <strain evidence="1">DSM 28161</strain>
    </source>
</reference>
<accession>A0A9X4KQ90</accession>
<comment type="caution">
    <text evidence="1">The sequence shown here is derived from an EMBL/GenBank/DDBJ whole genome shotgun (WGS) entry which is preliminary data.</text>
</comment>
<dbReference type="EMBL" id="JAPDIA010000003">
    <property type="protein sequence ID" value="MDG0809134.1"/>
    <property type="molecule type" value="Genomic_DNA"/>
</dbReference>
<name>A0A9X4KQ90_9BACL</name>
<gene>
    <name evidence="1" type="ORF">OMP40_06890</name>
</gene>